<accession>A0A8J3LX91</accession>
<sequence length="256" mass="27959">MLRADGRDYNVITLRPGAGARYSTNRYHETWHILSDVHGARLLGRLLWGLSYQRVPGTVVVIGPQHLDPNPFDAEPADPIALVPSHLTTLTARASRSLRRLLAAPATPDGTVRWHTWSLDPAVAELRAWRPGAAWPAWRPPADPYGVAIDRIGGLLTLRGSPAVLREWAVDVARVGDHPHRGVDYTYLGSGDAIGCRSDGEVQVFGDYHQRVSVARVSRREVLAGVPAGASADDVNPRVWGHNKTVRARRLPAVTA</sequence>
<reference evidence="1 2" key="1">
    <citation type="submission" date="2021-01" db="EMBL/GenBank/DDBJ databases">
        <title>Whole genome shotgun sequence of Planotetraspora kaengkrachanensis NBRC 104272.</title>
        <authorList>
            <person name="Komaki H."/>
            <person name="Tamura T."/>
        </authorList>
    </citation>
    <scope>NUCLEOTIDE SEQUENCE [LARGE SCALE GENOMIC DNA]</scope>
    <source>
        <strain evidence="1 2">NBRC 104272</strain>
    </source>
</reference>
<organism evidence="1 2">
    <name type="scientific">Planotetraspora kaengkrachanensis</name>
    <dbReference type="NCBI Taxonomy" id="575193"/>
    <lineage>
        <taxon>Bacteria</taxon>
        <taxon>Bacillati</taxon>
        <taxon>Actinomycetota</taxon>
        <taxon>Actinomycetes</taxon>
        <taxon>Streptosporangiales</taxon>
        <taxon>Streptosporangiaceae</taxon>
        <taxon>Planotetraspora</taxon>
    </lineage>
</organism>
<comment type="caution">
    <text evidence="1">The sequence shown here is derived from an EMBL/GenBank/DDBJ whole genome shotgun (WGS) entry which is preliminary data.</text>
</comment>
<dbReference type="AlphaFoldDB" id="A0A8J3LX91"/>
<protein>
    <submittedName>
        <fullName evidence="1">Uncharacterized protein</fullName>
    </submittedName>
</protein>
<evidence type="ECO:0000313" key="1">
    <source>
        <dbReference type="EMBL" id="GIG80397.1"/>
    </source>
</evidence>
<name>A0A8J3LX91_9ACTN</name>
<dbReference type="Proteomes" id="UP000630097">
    <property type="component" value="Unassembled WGS sequence"/>
</dbReference>
<evidence type="ECO:0000313" key="2">
    <source>
        <dbReference type="Proteomes" id="UP000630097"/>
    </source>
</evidence>
<gene>
    <name evidence="1" type="ORF">Pka01_35240</name>
</gene>
<proteinExistence type="predicted"/>
<keyword evidence="2" id="KW-1185">Reference proteome</keyword>
<dbReference type="EMBL" id="BONV01000014">
    <property type="protein sequence ID" value="GIG80397.1"/>
    <property type="molecule type" value="Genomic_DNA"/>
</dbReference>